<feature type="binding site" evidence="2">
    <location>
        <position position="90"/>
    </location>
    <ligand>
        <name>substrate</name>
    </ligand>
</feature>
<dbReference type="NCBIfam" id="TIGR00524">
    <property type="entry name" value="eIF-2B_rel"/>
    <property type="match status" value="1"/>
</dbReference>
<dbReference type="Gene3D" id="1.20.120.420">
    <property type="entry name" value="translation initiation factor eif-2b, domain 1"/>
    <property type="match status" value="1"/>
</dbReference>
<comment type="caution">
    <text evidence="3">The sequence shown here is derived from an EMBL/GenBank/DDBJ whole genome shotgun (WGS) entry which is preliminary data.</text>
</comment>
<feature type="site" description="Transition state stabilizer" evidence="2">
    <location>
        <position position="156"/>
    </location>
</feature>
<accession>A0AA41WFB1</accession>
<dbReference type="HAMAP" id="MF_01678">
    <property type="entry name" value="Salvage_MtnA"/>
    <property type="match status" value="1"/>
</dbReference>
<feature type="binding site" evidence="2">
    <location>
        <position position="195"/>
    </location>
    <ligand>
        <name>substrate</name>
    </ligand>
</feature>
<proteinExistence type="inferred from homology"/>
<dbReference type="SUPFAM" id="SSF100950">
    <property type="entry name" value="NagB/RpiA/CoA transferase-like"/>
    <property type="match status" value="1"/>
</dbReference>
<dbReference type="InterPro" id="IPR005251">
    <property type="entry name" value="IF-M1Pi"/>
</dbReference>
<comment type="similarity">
    <text evidence="2">Belongs to the EIF-2B alpha/beta/delta subunits family. MtnA subfamily.</text>
</comment>
<gene>
    <name evidence="2 3" type="primary">mtnA</name>
    <name evidence="3" type="ORF">NET02_12780</name>
</gene>
<name>A0AA41WFB1_9BACT</name>
<reference evidence="3" key="1">
    <citation type="submission" date="2022-06" db="EMBL/GenBank/DDBJ databases">
        <title>CFH 74404 Thermomicrobiaceae sp.</title>
        <authorList>
            <person name="Ming H."/>
            <person name="Li W.-J."/>
            <person name="Zhao Z."/>
        </authorList>
    </citation>
    <scope>NUCLEOTIDE SEQUENCE</scope>
    <source>
        <strain evidence="3">CFH 74404</strain>
    </source>
</reference>
<dbReference type="GO" id="GO:0019509">
    <property type="term" value="P:L-methionine salvage from methylthioadenosine"/>
    <property type="evidence" value="ECO:0007669"/>
    <property type="project" value="UniProtKB-UniRule"/>
</dbReference>
<dbReference type="RefSeq" id="WP_284057810.1">
    <property type="nucleotide sequence ID" value="NZ_JAMSLR010000010.1"/>
</dbReference>
<protein>
    <recommendedName>
        <fullName evidence="2">Methylthioribose-1-phosphate isomerase</fullName>
        <shortName evidence="2">M1Pi</shortName>
        <shortName evidence="2">MTR-1-P isomerase</shortName>
        <ecNumber evidence="2">5.3.1.23</ecNumber>
    </recommendedName>
    <alternativeName>
        <fullName evidence="2">S-methyl-5-thioribose-1-phosphate isomerase</fullName>
    </alternativeName>
</protein>
<evidence type="ECO:0000256" key="2">
    <source>
        <dbReference type="HAMAP-Rule" id="MF_01678"/>
    </source>
</evidence>
<feature type="binding site" evidence="2">
    <location>
        <begin position="48"/>
        <end position="50"/>
    </location>
    <ligand>
        <name>substrate</name>
    </ligand>
</feature>
<evidence type="ECO:0000313" key="3">
    <source>
        <dbReference type="EMBL" id="MCM8750023.1"/>
    </source>
</evidence>
<keyword evidence="1 2" id="KW-0413">Isomerase</keyword>
<dbReference type="PANTHER" id="PTHR43475:SF1">
    <property type="entry name" value="METHYLTHIORIBOSE-1-PHOSPHATE ISOMERASE"/>
    <property type="match status" value="1"/>
</dbReference>
<dbReference type="InterPro" id="IPR011559">
    <property type="entry name" value="Initiation_fac_2B_a/b/d"/>
</dbReference>
<dbReference type="FunFam" id="3.40.50.10470:FF:000006">
    <property type="entry name" value="Methylthioribose-1-phosphate isomerase"/>
    <property type="match status" value="1"/>
</dbReference>
<dbReference type="Pfam" id="PF01008">
    <property type="entry name" value="IF-2B"/>
    <property type="match status" value="1"/>
</dbReference>
<organism evidence="3 4">
    <name type="scientific">Thermalbibacter longus</name>
    <dbReference type="NCBI Taxonomy" id="2951981"/>
    <lineage>
        <taxon>Bacteria</taxon>
        <taxon>Pseudomonadati</taxon>
        <taxon>Thermomicrobiota</taxon>
        <taxon>Thermomicrobia</taxon>
        <taxon>Thermomicrobiales</taxon>
        <taxon>Thermomicrobiaceae</taxon>
        <taxon>Thermalbibacter</taxon>
    </lineage>
</organism>
<dbReference type="NCBIfam" id="NF004326">
    <property type="entry name" value="PRK05720.1"/>
    <property type="match status" value="1"/>
</dbReference>
<keyword evidence="2" id="KW-0028">Amino-acid biosynthesis</keyword>
<keyword evidence="2" id="KW-0486">Methionine biosynthesis</keyword>
<dbReference type="PANTHER" id="PTHR43475">
    <property type="entry name" value="METHYLTHIORIBOSE-1-PHOSPHATE ISOMERASE"/>
    <property type="match status" value="1"/>
</dbReference>
<dbReference type="InterPro" id="IPR027363">
    <property type="entry name" value="M1Pi_N"/>
</dbReference>
<feature type="binding site" evidence="2">
    <location>
        <begin position="246"/>
        <end position="247"/>
    </location>
    <ligand>
        <name>substrate</name>
    </ligand>
</feature>
<comment type="pathway">
    <text evidence="2">Amino-acid biosynthesis; L-methionine biosynthesis via salvage pathway; L-methionine from S-methyl-5-thio-alpha-D-ribose 1-phosphate: step 1/6.</text>
</comment>
<dbReference type="InterPro" id="IPR037171">
    <property type="entry name" value="NagB/RpiA_transferase-like"/>
</dbReference>
<comment type="catalytic activity">
    <reaction evidence="2">
        <text>5-(methylsulfanyl)-alpha-D-ribose 1-phosphate = 5-(methylsulfanyl)-D-ribulose 1-phosphate</text>
        <dbReference type="Rhea" id="RHEA:19989"/>
        <dbReference type="ChEBI" id="CHEBI:58533"/>
        <dbReference type="ChEBI" id="CHEBI:58548"/>
        <dbReference type="EC" id="5.3.1.23"/>
    </reaction>
</comment>
<keyword evidence="4" id="KW-1185">Reference proteome</keyword>
<dbReference type="EC" id="5.3.1.23" evidence="2"/>
<dbReference type="FunFam" id="1.20.120.420:FF:000003">
    <property type="entry name" value="Methylthioribose-1-phosphate isomerase"/>
    <property type="match status" value="1"/>
</dbReference>
<comment type="function">
    <text evidence="2">Catalyzes the interconversion of methylthioribose-1-phosphate (MTR-1-P) into methylthioribulose-1-phosphate (MTRu-1-P).</text>
</comment>
<feature type="active site" description="Proton donor" evidence="2">
    <location>
        <position position="236"/>
    </location>
</feature>
<dbReference type="InterPro" id="IPR042529">
    <property type="entry name" value="IF_2B-like_C"/>
</dbReference>
<evidence type="ECO:0000313" key="4">
    <source>
        <dbReference type="Proteomes" id="UP001165306"/>
    </source>
</evidence>
<dbReference type="InterPro" id="IPR000649">
    <property type="entry name" value="IF-2B-related"/>
</dbReference>
<dbReference type="GO" id="GO:0046523">
    <property type="term" value="F:S-methyl-5-thioribose-1-phosphate isomerase activity"/>
    <property type="evidence" value="ECO:0007669"/>
    <property type="project" value="UniProtKB-UniRule"/>
</dbReference>
<dbReference type="Gene3D" id="3.40.50.10470">
    <property type="entry name" value="Translation initiation factor eif-2b, domain 2"/>
    <property type="match status" value="1"/>
</dbReference>
<dbReference type="NCBIfam" id="TIGR00512">
    <property type="entry name" value="salvage_mtnA"/>
    <property type="match status" value="1"/>
</dbReference>
<dbReference type="Proteomes" id="UP001165306">
    <property type="component" value="Unassembled WGS sequence"/>
</dbReference>
<evidence type="ECO:0000256" key="1">
    <source>
        <dbReference type="ARBA" id="ARBA00023235"/>
    </source>
</evidence>
<dbReference type="EMBL" id="JAMSLR010000010">
    <property type="protein sequence ID" value="MCM8750023.1"/>
    <property type="molecule type" value="Genomic_DNA"/>
</dbReference>
<sequence length="365" mass="38416">MTEWFESIKWDGEALVLLDQTRLPHEECWVRCATVDEVAGAISEMKVRGAPAIGLAAAAGMALAAKEAVRSGRELEAALEQACATLARTRPTAVNLFWALDRARETARSAPSAEEAVVRLSRLVDVLLEEQRESDRAIGDYGAALLPDGARVLTHCNTGALATGAYGTALGVVRRAHELGKLALVYVDESRPRLQGARLTAWELLRAGVPFRLVVDAAAASLIARGLVDAVIVGADRIAANGDVANKIGTLGLAVAARHFGVPFYVAAPLSTFDPGTPDGASIRIEERNAEEVLLVGQERVAPEGTVVLNPAFDVTPAELVTAIITDVGVVASPVKEHIDALLGELARREGGRLGAVQGAGILPR</sequence>
<dbReference type="AlphaFoldDB" id="A0AA41WFB1"/>